<accession>A0ABS6IXK8</accession>
<comment type="caution">
    <text evidence="4">The sequence shown here is derived from an EMBL/GenBank/DDBJ whole genome shotgun (WGS) entry which is preliminary data.</text>
</comment>
<dbReference type="EMBL" id="JAHPJJ010000026">
    <property type="protein sequence ID" value="MBU9696052.1"/>
    <property type="molecule type" value="Genomic_DNA"/>
</dbReference>
<reference evidence="4 5" key="1">
    <citation type="submission" date="2021-06" db="EMBL/GenBank/DDBJ databases">
        <title>Limosilactobacillus angelus sp. nov., isolated from the human vagina.</title>
        <authorList>
            <person name="Chen Y.-S."/>
        </authorList>
    </citation>
    <scope>NUCLEOTIDE SEQUENCE [LARGE SCALE GENOMIC DNA]</scope>
    <source>
        <strain evidence="4 5">P5L02</strain>
    </source>
</reference>
<evidence type="ECO:0000313" key="5">
    <source>
        <dbReference type="Proteomes" id="UP001196248"/>
    </source>
</evidence>
<feature type="region of interest" description="Disordered" evidence="3">
    <location>
        <begin position="44"/>
        <end position="102"/>
    </location>
</feature>
<gene>
    <name evidence="4" type="ORF">KSL82_09185</name>
</gene>
<dbReference type="InterPro" id="IPR022263">
    <property type="entry name" value="KxYKxGKxW"/>
</dbReference>
<protein>
    <submittedName>
        <fullName evidence="4">KxYKxGKxW signal peptide domain-containing protein</fullName>
    </submittedName>
</protein>
<keyword evidence="2" id="KW-0175">Coiled coil</keyword>
<evidence type="ECO:0000256" key="3">
    <source>
        <dbReference type="SAM" id="MobiDB-lite"/>
    </source>
</evidence>
<evidence type="ECO:0000256" key="1">
    <source>
        <dbReference type="ARBA" id="ARBA00022729"/>
    </source>
</evidence>
<dbReference type="Pfam" id="PF19258">
    <property type="entry name" value="KxYKxGKxW_sig"/>
    <property type="match status" value="1"/>
</dbReference>
<dbReference type="RefSeq" id="WP_102168826.1">
    <property type="nucleotide sequence ID" value="NZ_CP117296.1"/>
</dbReference>
<feature type="compositionally biased region" description="Low complexity" evidence="3">
    <location>
        <begin position="47"/>
        <end position="65"/>
    </location>
</feature>
<keyword evidence="5" id="KW-1185">Reference proteome</keyword>
<proteinExistence type="predicted"/>
<evidence type="ECO:0000256" key="2">
    <source>
        <dbReference type="SAM" id="Coils"/>
    </source>
</evidence>
<feature type="compositionally biased region" description="Low complexity" evidence="3">
    <location>
        <begin position="74"/>
        <end position="84"/>
    </location>
</feature>
<name>A0ABS6IXK8_9LACO</name>
<evidence type="ECO:0000313" key="4">
    <source>
        <dbReference type="EMBL" id="MBU9696052.1"/>
    </source>
</evidence>
<feature type="coiled-coil region" evidence="2">
    <location>
        <begin position="191"/>
        <end position="221"/>
    </location>
</feature>
<organism evidence="4 5">
    <name type="scientific">Limosilactobacillus portuensis</name>
    <dbReference type="NCBI Taxonomy" id="2742601"/>
    <lineage>
        <taxon>Bacteria</taxon>
        <taxon>Bacillati</taxon>
        <taxon>Bacillota</taxon>
        <taxon>Bacilli</taxon>
        <taxon>Lactobacillales</taxon>
        <taxon>Lactobacillaceae</taxon>
        <taxon>Limosilactobacillus</taxon>
    </lineage>
</organism>
<dbReference type="Proteomes" id="UP001196248">
    <property type="component" value="Unassembled WGS sequence"/>
</dbReference>
<keyword evidence="1" id="KW-0732">Signal</keyword>
<feature type="compositionally biased region" description="Polar residues" evidence="3">
    <location>
        <begin position="87"/>
        <end position="96"/>
    </location>
</feature>
<sequence length="253" mass="29201">MREHKKLYKAGKTWVTATILTVSVAASGLYLGTSVHADAGEQVNGADSYQSTGTTQSSSDQSSSDVTEKREQLEQQVQQAQADVNQKEANYNNAKTTQDKASKELTKIGGEWARNQRYVRQYKNYAPTTIELYNKTDTQLSTNYNQLLNEYNEMESTDAQKLYDQYFQKWNDAYNKMQQMFDNKKGNYSFSEQEQALIQRLDKEREEYNAKLQELKPLRDQGNKARDKVYADYQAAYAKWENLGIYIMRIGQS</sequence>
<dbReference type="NCBIfam" id="TIGR03715">
    <property type="entry name" value="KxYKxGKxW"/>
    <property type="match status" value="1"/>
</dbReference>